<gene>
    <name evidence="1" type="ORF">FA95DRAFT_653534</name>
</gene>
<dbReference type="Proteomes" id="UP000814033">
    <property type="component" value="Unassembled WGS sequence"/>
</dbReference>
<evidence type="ECO:0000313" key="1">
    <source>
        <dbReference type="EMBL" id="KAI0041771.1"/>
    </source>
</evidence>
<organism evidence="1 2">
    <name type="scientific">Auriscalpium vulgare</name>
    <dbReference type="NCBI Taxonomy" id="40419"/>
    <lineage>
        <taxon>Eukaryota</taxon>
        <taxon>Fungi</taxon>
        <taxon>Dikarya</taxon>
        <taxon>Basidiomycota</taxon>
        <taxon>Agaricomycotina</taxon>
        <taxon>Agaricomycetes</taxon>
        <taxon>Russulales</taxon>
        <taxon>Auriscalpiaceae</taxon>
        <taxon>Auriscalpium</taxon>
    </lineage>
</organism>
<reference evidence="1" key="1">
    <citation type="submission" date="2021-02" db="EMBL/GenBank/DDBJ databases">
        <authorList>
            <consortium name="DOE Joint Genome Institute"/>
            <person name="Ahrendt S."/>
            <person name="Looney B.P."/>
            <person name="Miyauchi S."/>
            <person name="Morin E."/>
            <person name="Drula E."/>
            <person name="Courty P.E."/>
            <person name="Chicoki N."/>
            <person name="Fauchery L."/>
            <person name="Kohler A."/>
            <person name="Kuo A."/>
            <person name="Labutti K."/>
            <person name="Pangilinan J."/>
            <person name="Lipzen A."/>
            <person name="Riley R."/>
            <person name="Andreopoulos W."/>
            <person name="He G."/>
            <person name="Johnson J."/>
            <person name="Barry K.W."/>
            <person name="Grigoriev I.V."/>
            <person name="Nagy L."/>
            <person name="Hibbett D."/>
            <person name="Henrissat B."/>
            <person name="Matheny P.B."/>
            <person name="Labbe J."/>
            <person name="Martin F."/>
        </authorList>
    </citation>
    <scope>NUCLEOTIDE SEQUENCE</scope>
    <source>
        <strain evidence="1">FP105234-sp</strain>
    </source>
</reference>
<keyword evidence="2" id="KW-1185">Reference proteome</keyword>
<dbReference type="EMBL" id="MU276103">
    <property type="protein sequence ID" value="KAI0041771.1"/>
    <property type="molecule type" value="Genomic_DNA"/>
</dbReference>
<name>A0ACB8RC74_9AGAM</name>
<accession>A0ACB8RC74</accession>
<sequence length="225" mass="24914">MLFHAPSATFPVHPTYIFVNGKSSLVNRVIDIWPSIRILDVATVDKGIPINVPSAIQALSSDASGHRWNYSSAHVPAPPVQALHDLELYPDRMSRAPLAESSVLAQVHTLRLPGVSAVDLPTAVLTGLQSLVIGWLPIVETFSLPRSLRHLGYHPEYHPFEKDEQVQILLAAVRARTELELFTATRYSSPAVLKQFESVCGELGVEFLVYPEPACFPHPRNVDWI</sequence>
<evidence type="ECO:0000313" key="2">
    <source>
        <dbReference type="Proteomes" id="UP000814033"/>
    </source>
</evidence>
<protein>
    <submittedName>
        <fullName evidence="1">Uncharacterized protein</fullName>
    </submittedName>
</protein>
<comment type="caution">
    <text evidence="1">The sequence shown here is derived from an EMBL/GenBank/DDBJ whole genome shotgun (WGS) entry which is preliminary data.</text>
</comment>
<proteinExistence type="predicted"/>
<reference evidence="1" key="2">
    <citation type="journal article" date="2022" name="New Phytol.">
        <title>Evolutionary transition to the ectomycorrhizal habit in the genomes of a hyperdiverse lineage of mushroom-forming fungi.</title>
        <authorList>
            <person name="Looney B."/>
            <person name="Miyauchi S."/>
            <person name="Morin E."/>
            <person name="Drula E."/>
            <person name="Courty P.E."/>
            <person name="Kohler A."/>
            <person name="Kuo A."/>
            <person name="LaButti K."/>
            <person name="Pangilinan J."/>
            <person name="Lipzen A."/>
            <person name="Riley R."/>
            <person name="Andreopoulos W."/>
            <person name="He G."/>
            <person name="Johnson J."/>
            <person name="Nolan M."/>
            <person name="Tritt A."/>
            <person name="Barry K.W."/>
            <person name="Grigoriev I.V."/>
            <person name="Nagy L.G."/>
            <person name="Hibbett D."/>
            <person name="Henrissat B."/>
            <person name="Matheny P.B."/>
            <person name="Labbe J."/>
            <person name="Martin F.M."/>
        </authorList>
    </citation>
    <scope>NUCLEOTIDE SEQUENCE</scope>
    <source>
        <strain evidence="1">FP105234-sp</strain>
    </source>
</reference>